<dbReference type="AlphaFoldDB" id="A0ABD3NJ36"/>
<evidence type="ECO:0000313" key="1">
    <source>
        <dbReference type="EMBL" id="KAL3775925.1"/>
    </source>
</evidence>
<dbReference type="EMBL" id="JALLAZ020001381">
    <property type="protein sequence ID" value="KAL3775925.1"/>
    <property type="molecule type" value="Genomic_DNA"/>
</dbReference>
<proteinExistence type="predicted"/>
<sequence>MTASHANADGTDTTVEFDFEAVEGRPAVGYVHTKVVRAREEAVPGEDDPLSTFLAEIDADPTLCGCRARLVLGLNNHHVGGYYWARSAGAGSSMEAPGVSFGGGGGGGGSVASIRSERGLLRWMDDDGPGACNSNDGKRSEWVNFLRRGDTVQLVPANGQHTILQFRERFGKRLCGKPGDGASSMRVFGISSQGRPMGSEPEVVCEWEWRSA</sequence>
<evidence type="ECO:0000313" key="2">
    <source>
        <dbReference type="Proteomes" id="UP001530315"/>
    </source>
</evidence>
<comment type="caution">
    <text evidence="1">The sequence shown here is derived from an EMBL/GenBank/DDBJ whole genome shotgun (WGS) entry which is preliminary data.</text>
</comment>
<keyword evidence="2" id="KW-1185">Reference proteome</keyword>
<gene>
    <name evidence="1" type="ORF">ACHAW5_011315</name>
</gene>
<organism evidence="1 2">
    <name type="scientific">Stephanodiscus triporus</name>
    <dbReference type="NCBI Taxonomy" id="2934178"/>
    <lineage>
        <taxon>Eukaryota</taxon>
        <taxon>Sar</taxon>
        <taxon>Stramenopiles</taxon>
        <taxon>Ochrophyta</taxon>
        <taxon>Bacillariophyta</taxon>
        <taxon>Coscinodiscophyceae</taxon>
        <taxon>Thalassiosirophycidae</taxon>
        <taxon>Stephanodiscales</taxon>
        <taxon>Stephanodiscaceae</taxon>
        <taxon>Stephanodiscus</taxon>
    </lineage>
</organism>
<dbReference type="Proteomes" id="UP001530315">
    <property type="component" value="Unassembled WGS sequence"/>
</dbReference>
<accession>A0ABD3NJ36</accession>
<name>A0ABD3NJ36_9STRA</name>
<protein>
    <submittedName>
        <fullName evidence="1">Uncharacterized protein</fullName>
    </submittedName>
</protein>
<reference evidence="1 2" key="1">
    <citation type="submission" date="2024-10" db="EMBL/GenBank/DDBJ databases">
        <title>Updated reference genomes for cyclostephanoid diatoms.</title>
        <authorList>
            <person name="Roberts W.R."/>
            <person name="Alverson A.J."/>
        </authorList>
    </citation>
    <scope>NUCLEOTIDE SEQUENCE [LARGE SCALE GENOMIC DNA]</scope>
    <source>
        <strain evidence="1 2">AJA276-08</strain>
    </source>
</reference>